<dbReference type="InterPro" id="IPR004358">
    <property type="entry name" value="Sig_transdc_His_kin-like_C"/>
</dbReference>
<feature type="transmembrane region" description="Helical" evidence="8">
    <location>
        <begin position="6"/>
        <end position="28"/>
    </location>
</feature>
<keyword evidence="3" id="KW-0597">Phosphoprotein</keyword>
<dbReference type="Gene3D" id="3.30.450.20">
    <property type="entry name" value="PAS domain"/>
    <property type="match status" value="1"/>
</dbReference>
<dbReference type="InterPro" id="IPR036890">
    <property type="entry name" value="HATPase_C_sf"/>
</dbReference>
<keyword evidence="10" id="KW-0547">Nucleotide-binding</keyword>
<dbReference type="Gene3D" id="6.10.340.10">
    <property type="match status" value="1"/>
</dbReference>
<accession>A0ABU4WFR8</accession>
<dbReference type="CDD" id="cd00130">
    <property type="entry name" value="PAS"/>
    <property type="match status" value="1"/>
</dbReference>
<dbReference type="SUPFAM" id="SSF55785">
    <property type="entry name" value="PYP-like sensor domain (PAS domain)"/>
    <property type="match status" value="1"/>
</dbReference>
<feature type="domain" description="Histidine kinase" evidence="9">
    <location>
        <begin position="367"/>
        <end position="582"/>
    </location>
</feature>
<dbReference type="InterPro" id="IPR000014">
    <property type="entry name" value="PAS"/>
</dbReference>
<gene>
    <name evidence="10" type="ORF">MOX91_02545</name>
</gene>
<dbReference type="EC" id="2.7.13.3" evidence="2"/>
<proteinExistence type="predicted"/>
<dbReference type="GO" id="GO:0005524">
    <property type="term" value="F:ATP binding"/>
    <property type="evidence" value="ECO:0007669"/>
    <property type="project" value="UniProtKB-KW"/>
</dbReference>
<keyword evidence="7 8" id="KW-0472">Membrane</keyword>
<sequence length="582" mass="64855">MKKRNLTLAVIPAVITAIVFIGVISLYLQLKSFKNSYLDEAENVLKIQAEQTLSAIIPIIEEKKFEKLQDYCQKFEKVPLRITVFSKDGKAIGESQTDDGNLGDHSDRPEFKDALVGNKETVVRYSATLNMEMIYYSLAFSAGKEKYVLRLSISTKSMSNFISHSKRNIFFAMVFGAALSLASMSYSYLKVRIPFDMFKKSAVEIANGNLEAEIYVPQSGILTELASAVSAMSNRLKQTIKTLTKQRNERDVIFNAMSEAILVVAPDGKLSSWNKPASQIFGIKQSLKNAHIANCSSEELIKYVNDAFKNSHAPEREIAYVCPDKKFTLLLRGVFLENNGSKNLLISITDLTNLRKLESFRSEFVANVSHEIKTPLTGILSASELLEDIASSPETSKCVKILKTQSQRLNSLVDDILSLSSLESASPSKYENFKSENLADIIRESIAICRDKASQKEVSLNLKECEDTETKCDRKLLEQAITNLIFNAIKYSQSKDVDISLSRSANNAKITVKDYGIGIAKEHAERIFERFYRVDKNRSRELGGTGLGLAIVKHVAWLHGGDASLKSEPKKGAEFSISIPIK</sequence>
<dbReference type="Gene3D" id="1.10.287.130">
    <property type="match status" value="1"/>
</dbReference>
<dbReference type="SMART" id="SM00388">
    <property type="entry name" value="HisKA"/>
    <property type="match status" value="1"/>
</dbReference>
<evidence type="ECO:0000256" key="6">
    <source>
        <dbReference type="ARBA" id="ARBA00023012"/>
    </source>
</evidence>
<evidence type="ECO:0000256" key="4">
    <source>
        <dbReference type="ARBA" id="ARBA00022679"/>
    </source>
</evidence>
<evidence type="ECO:0000256" key="5">
    <source>
        <dbReference type="ARBA" id="ARBA00022777"/>
    </source>
</evidence>
<dbReference type="CDD" id="cd00082">
    <property type="entry name" value="HisKA"/>
    <property type="match status" value="1"/>
</dbReference>
<dbReference type="SMART" id="SM00387">
    <property type="entry name" value="HATPase_c"/>
    <property type="match status" value="1"/>
</dbReference>
<keyword evidence="10" id="KW-0067">ATP-binding</keyword>
<dbReference type="Pfam" id="PF02518">
    <property type="entry name" value="HATPase_c"/>
    <property type="match status" value="1"/>
</dbReference>
<dbReference type="InterPro" id="IPR005467">
    <property type="entry name" value="His_kinase_dom"/>
</dbReference>
<dbReference type="InterPro" id="IPR036097">
    <property type="entry name" value="HisK_dim/P_sf"/>
</dbReference>
<dbReference type="InterPro" id="IPR003661">
    <property type="entry name" value="HisK_dim/P_dom"/>
</dbReference>
<dbReference type="PROSITE" id="PS50109">
    <property type="entry name" value="HIS_KIN"/>
    <property type="match status" value="1"/>
</dbReference>
<dbReference type="PANTHER" id="PTHR45453:SF1">
    <property type="entry name" value="PHOSPHATE REGULON SENSOR PROTEIN PHOR"/>
    <property type="match status" value="1"/>
</dbReference>
<evidence type="ECO:0000313" key="11">
    <source>
        <dbReference type="Proteomes" id="UP001275932"/>
    </source>
</evidence>
<dbReference type="RefSeq" id="WP_370396504.1">
    <property type="nucleotide sequence ID" value="NZ_JALBUT010000002.1"/>
</dbReference>
<evidence type="ECO:0000256" key="2">
    <source>
        <dbReference type="ARBA" id="ARBA00012438"/>
    </source>
</evidence>
<dbReference type="EMBL" id="JALBUT010000002">
    <property type="protein sequence ID" value="MDX8415059.1"/>
    <property type="molecule type" value="Genomic_DNA"/>
</dbReference>
<dbReference type="InterPro" id="IPR035965">
    <property type="entry name" value="PAS-like_dom_sf"/>
</dbReference>
<keyword evidence="8" id="KW-1133">Transmembrane helix</keyword>
<evidence type="ECO:0000259" key="9">
    <source>
        <dbReference type="PROSITE" id="PS50109"/>
    </source>
</evidence>
<dbReference type="Proteomes" id="UP001275932">
    <property type="component" value="Unassembled WGS sequence"/>
</dbReference>
<evidence type="ECO:0000256" key="3">
    <source>
        <dbReference type="ARBA" id="ARBA00022553"/>
    </source>
</evidence>
<dbReference type="InterPro" id="IPR050351">
    <property type="entry name" value="BphY/WalK/GraS-like"/>
</dbReference>
<evidence type="ECO:0000256" key="1">
    <source>
        <dbReference type="ARBA" id="ARBA00000085"/>
    </source>
</evidence>
<dbReference type="Pfam" id="PF00512">
    <property type="entry name" value="HisKA"/>
    <property type="match status" value="1"/>
</dbReference>
<comment type="catalytic activity">
    <reaction evidence="1">
        <text>ATP + protein L-histidine = ADP + protein N-phospho-L-histidine.</text>
        <dbReference type="EC" id="2.7.13.3"/>
    </reaction>
</comment>
<feature type="transmembrane region" description="Helical" evidence="8">
    <location>
        <begin position="169"/>
        <end position="189"/>
    </location>
</feature>
<dbReference type="InterPro" id="IPR003594">
    <property type="entry name" value="HATPase_dom"/>
</dbReference>
<dbReference type="SUPFAM" id="SSF55874">
    <property type="entry name" value="ATPase domain of HSP90 chaperone/DNA topoisomerase II/histidine kinase"/>
    <property type="match status" value="1"/>
</dbReference>
<keyword evidence="11" id="KW-1185">Reference proteome</keyword>
<dbReference type="PRINTS" id="PR00344">
    <property type="entry name" value="BCTRLSENSOR"/>
</dbReference>
<reference evidence="10 11" key="1">
    <citation type="submission" date="2022-03" db="EMBL/GenBank/DDBJ databases">
        <title>Novel taxa within the pig intestine.</title>
        <authorList>
            <person name="Wylensek D."/>
            <person name="Bishof K."/>
            <person name="Afrizal A."/>
            <person name="Clavel T."/>
        </authorList>
    </citation>
    <scope>NUCLEOTIDE SEQUENCE [LARGE SCALE GENOMIC DNA]</scope>
    <source>
        <strain evidence="10 11">CLA-KB-P66</strain>
    </source>
</reference>
<dbReference type="SUPFAM" id="SSF47384">
    <property type="entry name" value="Homodimeric domain of signal transducing histidine kinase"/>
    <property type="match status" value="1"/>
</dbReference>
<keyword evidence="4" id="KW-0808">Transferase</keyword>
<keyword evidence="6" id="KW-0902">Two-component regulatory system</keyword>
<evidence type="ECO:0000256" key="7">
    <source>
        <dbReference type="ARBA" id="ARBA00023136"/>
    </source>
</evidence>
<comment type="caution">
    <text evidence="10">The sequence shown here is derived from an EMBL/GenBank/DDBJ whole genome shotgun (WGS) entry which is preliminary data.</text>
</comment>
<evidence type="ECO:0000256" key="8">
    <source>
        <dbReference type="SAM" id="Phobius"/>
    </source>
</evidence>
<protein>
    <recommendedName>
        <fullName evidence="2">histidine kinase</fullName>
        <ecNumber evidence="2">2.7.13.3</ecNumber>
    </recommendedName>
</protein>
<dbReference type="Gene3D" id="3.30.565.10">
    <property type="entry name" value="Histidine kinase-like ATPase, C-terminal domain"/>
    <property type="match status" value="1"/>
</dbReference>
<keyword evidence="8" id="KW-0812">Transmembrane</keyword>
<evidence type="ECO:0000313" key="10">
    <source>
        <dbReference type="EMBL" id="MDX8415059.1"/>
    </source>
</evidence>
<name>A0ABU4WFR8_9BACT</name>
<dbReference type="PANTHER" id="PTHR45453">
    <property type="entry name" value="PHOSPHATE REGULON SENSOR PROTEIN PHOR"/>
    <property type="match status" value="1"/>
</dbReference>
<organism evidence="10 11">
    <name type="scientific">Intestinicryptomonas porci</name>
    <dbReference type="NCBI Taxonomy" id="2926320"/>
    <lineage>
        <taxon>Bacteria</taxon>
        <taxon>Pseudomonadati</taxon>
        <taxon>Verrucomicrobiota</taxon>
        <taxon>Opitutia</taxon>
        <taxon>Opitutales</taxon>
        <taxon>Intestinicryptomonaceae</taxon>
        <taxon>Intestinicryptomonas</taxon>
    </lineage>
</organism>
<keyword evidence="5" id="KW-0418">Kinase</keyword>
<dbReference type="CDD" id="cd00075">
    <property type="entry name" value="HATPase"/>
    <property type="match status" value="1"/>
</dbReference>